<accession>A0ABY9DIU3</accession>
<evidence type="ECO:0000256" key="1">
    <source>
        <dbReference type="SAM" id="Phobius"/>
    </source>
</evidence>
<gene>
    <name evidence="2" type="ORF">VitviT2T_024829</name>
</gene>
<dbReference type="SUPFAM" id="SSF81483">
    <property type="entry name" value="Bacterial photosystem II reaction centre, L and M subunits"/>
    <property type="match status" value="1"/>
</dbReference>
<name>A0ABY9DIU3_VITVI</name>
<evidence type="ECO:0000313" key="2">
    <source>
        <dbReference type="EMBL" id="WKA06954.1"/>
    </source>
</evidence>
<keyword evidence="1" id="KW-0812">Transmembrane</keyword>
<protein>
    <submittedName>
        <fullName evidence="2">Uncharacterized protein</fullName>
    </submittedName>
</protein>
<proteinExistence type="predicted"/>
<sequence>MAWCFDNLNLIDNNFCIYYCLHTSPVDIYGVLKLVSRSLIYGNNINSGAIICTSIAIGFHFYLIWLYNGGLYELIFYNFYLV</sequence>
<dbReference type="InterPro" id="IPR036854">
    <property type="entry name" value="Photo_II_D1/D2_sf"/>
</dbReference>
<organism evidence="2 3">
    <name type="scientific">Vitis vinifera</name>
    <name type="common">Grape</name>
    <dbReference type="NCBI Taxonomy" id="29760"/>
    <lineage>
        <taxon>Eukaryota</taxon>
        <taxon>Viridiplantae</taxon>
        <taxon>Streptophyta</taxon>
        <taxon>Embryophyta</taxon>
        <taxon>Tracheophyta</taxon>
        <taxon>Spermatophyta</taxon>
        <taxon>Magnoliopsida</taxon>
        <taxon>eudicotyledons</taxon>
        <taxon>Gunneridae</taxon>
        <taxon>Pentapetalae</taxon>
        <taxon>rosids</taxon>
        <taxon>Vitales</taxon>
        <taxon>Vitaceae</taxon>
        <taxon>Viteae</taxon>
        <taxon>Vitis</taxon>
    </lineage>
</organism>
<dbReference type="EMBL" id="CP126663">
    <property type="protein sequence ID" value="WKA06954.1"/>
    <property type="molecule type" value="Genomic_DNA"/>
</dbReference>
<evidence type="ECO:0000313" key="3">
    <source>
        <dbReference type="Proteomes" id="UP001227230"/>
    </source>
</evidence>
<keyword evidence="1" id="KW-1133">Transmembrane helix</keyword>
<reference evidence="2 3" key="1">
    <citation type="journal article" date="2023" name="Hortic Res">
        <title>The complete reference genome for grapevine (Vitis vinifera L.) genetics and breeding.</title>
        <authorList>
            <person name="Shi X."/>
            <person name="Cao S."/>
            <person name="Wang X."/>
            <person name="Huang S."/>
            <person name="Wang Y."/>
            <person name="Liu Z."/>
            <person name="Liu W."/>
            <person name="Leng X."/>
            <person name="Peng Y."/>
            <person name="Wang N."/>
            <person name="Wang Y."/>
            <person name="Ma Z."/>
            <person name="Xu X."/>
            <person name="Zhang F."/>
            <person name="Xue H."/>
            <person name="Zhong H."/>
            <person name="Wang Y."/>
            <person name="Zhang K."/>
            <person name="Velt A."/>
            <person name="Avia K."/>
            <person name="Holtgrawe D."/>
            <person name="Grimplet J."/>
            <person name="Matus J.T."/>
            <person name="Ware D."/>
            <person name="Wu X."/>
            <person name="Wang H."/>
            <person name="Liu C."/>
            <person name="Fang Y."/>
            <person name="Rustenholz C."/>
            <person name="Cheng Z."/>
            <person name="Xiao H."/>
            <person name="Zhou Y."/>
        </authorList>
    </citation>
    <scope>NUCLEOTIDE SEQUENCE [LARGE SCALE GENOMIC DNA]</scope>
    <source>
        <strain evidence="3">cv. Pinot noir / PN40024</strain>
        <tissue evidence="2">Leaf</tissue>
    </source>
</reference>
<keyword evidence="3" id="KW-1185">Reference proteome</keyword>
<feature type="transmembrane region" description="Helical" evidence="1">
    <location>
        <begin position="47"/>
        <end position="67"/>
    </location>
</feature>
<keyword evidence="1" id="KW-0472">Membrane</keyword>
<dbReference type="Proteomes" id="UP001227230">
    <property type="component" value="Chromosome 16"/>
</dbReference>